<name>D3Q249_STANL</name>
<dbReference type="HOGENOM" id="CLU_108923_6_3_11"/>
<sequence>MSTQTHGYSLTRELDAPVANVWRVWTQPSDYEQWAYAVPGSVELDVRVGGAWKALMQAPDGGQFPLTGSYREVAENQRLVMAMDIPGAEPALMNLELEDLDGKTRITLSQECGTAEERDQAEQGSNMLLDSCTAYVEKL</sequence>
<protein>
    <submittedName>
        <fullName evidence="3">Activator of Hsp90 ATPase 1 family protein</fullName>
    </submittedName>
</protein>
<evidence type="ECO:0000313" key="3">
    <source>
        <dbReference type="EMBL" id="ADD41916.1"/>
    </source>
</evidence>
<dbReference type="InterPro" id="IPR013538">
    <property type="entry name" value="ASHA1/2-like_C"/>
</dbReference>
<gene>
    <name evidence="3" type="ordered locus">Snas_2226</name>
</gene>
<accession>D3Q249</accession>
<feature type="domain" description="Activator of Hsp90 ATPase homologue 1/2-like C-terminal" evidence="2">
    <location>
        <begin position="15"/>
        <end position="137"/>
    </location>
</feature>
<proteinExistence type="inferred from homology"/>
<keyword evidence="4" id="KW-1185">Reference proteome</keyword>
<dbReference type="EMBL" id="CP001778">
    <property type="protein sequence ID" value="ADD41916.1"/>
    <property type="molecule type" value="Genomic_DNA"/>
</dbReference>
<dbReference type="CDD" id="cd07814">
    <property type="entry name" value="SRPBCC_CalC_Aha1-like"/>
    <property type="match status" value="1"/>
</dbReference>
<dbReference type="Gene3D" id="3.30.530.20">
    <property type="match status" value="1"/>
</dbReference>
<evidence type="ECO:0000313" key="4">
    <source>
        <dbReference type="Proteomes" id="UP000000844"/>
    </source>
</evidence>
<dbReference type="InterPro" id="IPR023393">
    <property type="entry name" value="START-like_dom_sf"/>
</dbReference>
<dbReference type="OrthoDB" id="3365660at2"/>
<dbReference type="RefSeq" id="WP_013017487.1">
    <property type="nucleotide sequence ID" value="NC_013947.1"/>
</dbReference>
<evidence type="ECO:0000256" key="1">
    <source>
        <dbReference type="ARBA" id="ARBA00006817"/>
    </source>
</evidence>
<evidence type="ECO:0000259" key="2">
    <source>
        <dbReference type="Pfam" id="PF08327"/>
    </source>
</evidence>
<dbReference type="SUPFAM" id="SSF55961">
    <property type="entry name" value="Bet v1-like"/>
    <property type="match status" value="1"/>
</dbReference>
<dbReference type="Proteomes" id="UP000000844">
    <property type="component" value="Chromosome"/>
</dbReference>
<dbReference type="AlphaFoldDB" id="D3Q249"/>
<dbReference type="KEGG" id="sna:Snas_2226"/>
<dbReference type="STRING" id="446470.Snas_2226"/>
<comment type="similarity">
    <text evidence="1">Belongs to the AHA1 family.</text>
</comment>
<organism evidence="3 4">
    <name type="scientific">Stackebrandtia nassauensis (strain DSM 44728 / CIP 108903 / NRRL B-16338 / NBRC 102104 / LLR-40K-21)</name>
    <dbReference type="NCBI Taxonomy" id="446470"/>
    <lineage>
        <taxon>Bacteria</taxon>
        <taxon>Bacillati</taxon>
        <taxon>Actinomycetota</taxon>
        <taxon>Actinomycetes</taxon>
        <taxon>Glycomycetales</taxon>
        <taxon>Glycomycetaceae</taxon>
        <taxon>Stackebrandtia</taxon>
    </lineage>
</organism>
<dbReference type="eggNOG" id="COG3832">
    <property type="taxonomic scope" value="Bacteria"/>
</dbReference>
<reference evidence="3 4" key="1">
    <citation type="journal article" date="2009" name="Stand. Genomic Sci.">
        <title>Complete genome sequence of Stackebrandtia nassauensis type strain (LLR-40K-21).</title>
        <authorList>
            <person name="Munk C."/>
            <person name="Lapidus A."/>
            <person name="Copeland A."/>
            <person name="Jando M."/>
            <person name="Mayilraj S."/>
            <person name="Glavina Del Rio T."/>
            <person name="Nolan M."/>
            <person name="Chen F."/>
            <person name="Lucas S."/>
            <person name="Tice H."/>
            <person name="Cheng J.F."/>
            <person name="Han C."/>
            <person name="Detter J.C."/>
            <person name="Bruce D."/>
            <person name="Goodwin L."/>
            <person name="Chain P."/>
            <person name="Pitluck S."/>
            <person name="Goker M."/>
            <person name="Ovchinikova G."/>
            <person name="Pati A."/>
            <person name="Ivanova N."/>
            <person name="Mavromatis K."/>
            <person name="Chen A."/>
            <person name="Palaniappan K."/>
            <person name="Land M."/>
            <person name="Hauser L."/>
            <person name="Chang Y.J."/>
            <person name="Jeffries C.D."/>
            <person name="Bristow J."/>
            <person name="Eisen J.A."/>
            <person name="Markowitz V."/>
            <person name="Hugenholtz P."/>
            <person name="Kyrpides N.C."/>
            <person name="Klenk H.P."/>
        </authorList>
    </citation>
    <scope>NUCLEOTIDE SEQUENCE [LARGE SCALE GENOMIC DNA]</scope>
    <source>
        <strain evidence="4">DSM 44728 / CIP 108903 / NRRL B-16338 / NBRC 102104 / LLR-40K-21</strain>
    </source>
</reference>
<dbReference type="Pfam" id="PF08327">
    <property type="entry name" value="AHSA1"/>
    <property type="match status" value="1"/>
</dbReference>